<dbReference type="EMBL" id="AP035786">
    <property type="protein sequence ID" value="BFO73493.1"/>
    <property type="molecule type" value="Genomic_DNA"/>
</dbReference>
<gene>
    <name evidence="2" type="ORF">GTC17254_10900</name>
</gene>
<proteinExistence type="predicted"/>
<feature type="chain" id="PRO_5044336429" evidence="1">
    <location>
        <begin position="25"/>
        <end position="272"/>
    </location>
</feature>
<reference evidence="2" key="1">
    <citation type="submission" date="2024-07" db="EMBL/GenBank/DDBJ databases">
        <title>Complete genome sequence of Prevotella sp. YM-2024 GTC17254.</title>
        <authorList>
            <person name="Hayashi M."/>
            <person name="Muto Y."/>
            <person name="Tanaka K."/>
            <person name="Niwa H."/>
        </authorList>
    </citation>
    <scope>NUCLEOTIDE SEQUENCE</scope>
    <source>
        <strain evidence="2">GTC17254</strain>
    </source>
</reference>
<protein>
    <submittedName>
        <fullName evidence="2">Uncharacterized protein</fullName>
    </submittedName>
</protein>
<organism evidence="2">
    <name type="scientific">Prevotella sp. GTC17254</name>
    <dbReference type="NCBI Taxonomy" id="3236794"/>
    <lineage>
        <taxon>Bacteria</taxon>
        <taxon>Pseudomonadati</taxon>
        <taxon>Bacteroidota</taxon>
        <taxon>Bacteroidia</taxon>
        <taxon>Bacteroidales</taxon>
        <taxon>Prevotellaceae</taxon>
        <taxon>Prevotella</taxon>
    </lineage>
</organism>
<name>A0AB33IZP6_9BACT</name>
<dbReference type="AlphaFoldDB" id="A0AB33IZP6"/>
<evidence type="ECO:0000256" key="1">
    <source>
        <dbReference type="SAM" id="SignalP"/>
    </source>
</evidence>
<evidence type="ECO:0000313" key="2">
    <source>
        <dbReference type="EMBL" id="BFO73493.1"/>
    </source>
</evidence>
<accession>A0AB33IZP6</accession>
<feature type="signal peptide" evidence="1">
    <location>
        <begin position="1"/>
        <end position="24"/>
    </location>
</feature>
<keyword evidence="1" id="KW-0732">Signal</keyword>
<sequence>MRKNILLSFLFATVALLWTSSAQANIYVAGKNYSTTQSITGPGISGKVHYNAQTKTLTLENAHISHTGTVVDNFDNGLSIIVKGDCSITMNNPKNFFAALSTSNSMTIKGEGTLTVTSPGTAITPVFGNNITVTIDGCTLIANGGTSGINSSNKHKLHIRNATVKATGKNTGSIRGWAEITLENCKLLTPIDATIGAYSGAKAVVKGGTVVKSEVEIVPKSNLIINGIDQPNTETDATPVAIYSADGRQLSKMQRGLNIVKMSDGTTKKVIR</sequence>